<sequence length="55" mass="6389">MRAPPERALLGRIYLEHRDFLRRFLLSPESLGIQTKTAYARLQLAREHLKTLALG</sequence>
<proteinExistence type="predicted"/>
<gene>
    <name evidence="1" type="ORF">KEG57_49330</name>
</gene>
<dbReference type="Proteomes" id="UP001151081">
    <property type="component" value="Unassembled WGS sequence"/>
</dbReference>
<dbReference type="AlphaFoldDB" id="A0A9X4AXH6"/>
<evidence type="ECO:0000313" key="2">
    <source>
        <dbReference type="Proteomes" id="UP001151081"/>
    </source>
</evidence>
<comment type="caution">
    <text evidence="1">The sequence shown here is derived from an EMBL/GenBank/DDBJ whole genome shotgun (WGS) entry which is preliminary data.</text>
</comment>
<accession>A0A9X4AXH6</accession>
<name>A0A9X4AXH6_9BACT</name>
<dbReference type="RefSeq" id="WP_272427861.1">
    <property type="nucleotide sequence ID" value="NZ_JAGTJJ010000076.1"/>
</dbReference>
<organism evidence="1 2">
    <name type="scientific">Polyangium jinanense</name>
    <dbReference type="NCBI Taxonomy" id="2829994"/>
    <lineage>
        <taxon>Bacteria</taxon>
        <taxon>Pseudomonadati</taxon>
        <taxon>Myxococcota</taxon>
        <taxon>Polyangia</taxon>
        <taxon>Polyangiales</taxon>
        <taxon>Polyangiaceae</taxon>
        <taxon>Polyangium</taxon>
    </lineage>
</organism>
<keyword evidence="2" id="KW-1185">Reference proteome</keyword>
<protein>
    <submittedName>
        <fullName evidence="1">Uncharacterized protein</fullName>
    </submittedName>
</protein>
<evidence type="ECO:0000313" key="1">
    <source>
        <dbReference type="EMBL" id="MDC3988568.1"/>
    </source>
</evidence>
<dbReference type="EMBL" id="JAGTJJ010000076">
    <property type="protein sequence ID" value="MDC3988568.1"/>
    <property type="molecule type" value="Genomic_DNA"/>
</dbReference>
<reference evidence="1 2" key="1">
    <citation type="submission" date="2021-04" db="EMBL/GenBank/DDBJ databases">
        <title>Genome analysis of Polyangium sp.</title>
        <authorList>
            <person name="Li Y."/>
            <person name="Wang J."/>
        </authorList>
    </citation>
    <scope>NUCLEOTIDE SEQUENCE [LARGE SCALE GENOMIC DNA]</scope>
    <source>
        <strain evidence="1 2">SDU14</strain>
    </source>
</reference>